<name>A0ABV7V9C4_9SPHN</name>
<proteinExistence type="predicted"/>
<evidence type="ECO:0000313" key="3">
    <source>
        <dbReference type="Proteomes" id="UP001595683"/>
    </source>
</evidence>
<keyword evidence="1" id="KW-1133">Transmembrane helix</keyword>
<protein>
    <submittedName>
        <fullName evidence="2">DUF3325 domain-containing protein</fullName>
    </submittedName>
</protein>
<reference evidence="3" key="1">
    <citation type="journal article" date="2019" name="Int. J. Syst. Evol. Microbiol.">
        <title>The Global Catalogue of Microorganisms (GCM) 10K type strain sequencing project: providing services to taxonomists for standard genome sequencing and annotation.</title>
        <authorList>
            <consortium name="The Broad Institute Genomics Platform"/>
            <consortium name="The Broad Institute Genome Sequencing Center for Infectious Disease"/>
            <person name="Wu L."/>
            <person name="Ma J."/>
        </authorList>
    </citation>
    <scope>NUCLEOTIDE SEQUENCE [LARGE SCALE GENOMIC DNA]</scope>
    <source>
        <strain evidence="3">KCTC 42224</strain>
    </source>
</reference>
<feature type="transmembrane region" description="Helical" evidence="1">
    <location>
        <begin position="20"/>
        <end position="38"/>
    </location>
</feature>
<organism evidence="2 3">
    <name type="scientific">Novosphingobium pokkalii</name>
    <dbReference type="NCBI Taxonomy" id="1770194"/>
    <lineage>
        <taxon>Bacteria</taxon>
        <taxon>Pseudomonadati</taxon>
        <taxon>Pseudomonadota</taxon>
        <taxon>Alphaproteobacteria</taxon>
        <taxon>Sphingomonadales</taxon>
        <taxon>Sphingomonadaceae</taxon>
        <taxon>Novosphingobium</taxon>
    </lineage>
</organism>
<keyword evidence="1" id="KW-0812">Transmembrane</keyword>
<comment type="caution">
    <text evidence="2">The sequence shown here is derived from an EMBL/GenBank/DDBJ whole genome shotgun (WGS) entry which is preliminary data.</text>
</comment>
<keyword evidence="1" id="KW-0472">Membrane</keyword>
<dbReference type="RefSeq" id="WP_229815600.1">
    <property type="nucleotide sequence ID" value="NZ_BMZP01000021.1"/>
</dbReference>
<accession>A0ABV7V9C4</accession>
<dbReference type="EMBL" id="JBHRYE010000051">
    <property type="protein sequence ID" value="MFC3673765.1"/>
    <property type="molecule type" value="Genomic_DNA"/>
</dbReference>
<dbReference type="Proteomes" id="UP001595683">
    <property type="component" value="Unassembled WGS sequence"/>
</dbReference>
<keyword evidence="3" id="KW-1185">Reference proteome</keyword>
<dbReference type="InterPro" id="IPR021762">
    <property type="entry name" value="DUF3325"/>
</dbReference>
<dbReference type="Pfam" id="PF11804">
    <property type="entry name" value="DUF3325"/>
    <property type="match status" value="1"/>
</dbReference>
<evidence type="ECO:0000256" key="1">
    <source>
        <dbReference type="SAM" id="Phobius"/>
    </source>
</evidence>
<gene>
    <name evidence="2" type="ORF">ACFOOT_20285</name>
</gene>
<sequence length="69" mass="7313">MTRHQKDWLGRTLPAQAKRWLRGGGGVLLVVALAINMACLGAAYGAIAWLGHLTIGAVVAVAGFKWKTV</sequence>
<evidence type="ECO:0000313" key="2">
    <source>
        <dbReference type="EMBL" id="MFC3673765.1"/>
    </source>
</evidence>
<feature type="transmembrane region" description="Helical" evidence="1">
    <location>
        <begin position="44"/>
        <end position="64"/>
    </location>
</feature>